<proteinExistence type="predicted"/>
<dbReference type="EMBL" id="JBCFQL010000013">
    <property type="protein sequence ID" value="MFA9192163.1"/>
    <property type="molecule type" value="Genomic_DNA"/>
</dbReference>
<organism evidence="1 2">
    <name type="scientific">Flavobacterium zubiriense</name>
    <dbReference type="NCBI Taxonomy" id="3138075"/>
    <lineage>
        <taxon>Bacteria</taxon>
        <taxon>Pseudomonadati</taxon>
        <taxon>Bacteroidota</taxon>
        <taxon>Flavobacteriia</taxon>
        <taxon>Flavobacteriales</taxon>
        <taxon>Flavobacteriaceae</taxon>
        <taxon>Flavobacterium</taxon>
    </lineage>
</organism>
<dbReference type="Proteomes" id="UP001574169">
    <property type="component" value="Unassembled WGS sequence"/>
</dbReference>
<evidence type="ECO:0000313" key="1">
    <source>
        <dbReference type="EMBL" id="MFA9192163.1"/>
    </source>
</evidence>
<dbReference type="Gene3D" id="3.40.50.2000">
    <property type="entry name" value="Glycogen Phosphorylase B"/>
    <property type="match status" value="1"/>
</dbReference>
<evidence type="ECO:0008006" key="3">
    <source>
        <dbReference type="Google" id="ProtNLM"/>
    </source>
</evidence>
<gene>
    <name evidence="1" type="ORF">AAGV28_12370</name>
</gene>
<sequence length="74" mass="8689">MREGFGLPPVEAMSFEKPVFLSNRASLPEIGGESSYYWKDFDSEYMKNKLIEGLNHFYNNQYENETIVKKRLGF</sequence>
<dbReference type="SUPFAM" id="SSF53756">
    <property type="entry name" value="UDP-Glycosyltransferase/glycogen phosphorylase"/>
    <property type="match status" value="1"/>
</dbReference>
<accession>A0ABV4TDL0</accession>
<reference evidence="1 2" key="1">
    <citation type="submission" date="2024-04" db="EMBL/GenBank/DDBJ databases">
        <title>New Clade of Flavobacterium.</title>
        <authorList>
            <person name="Matos L."/>
            <person name="Proenca D.N."/>
            <person name="Fransisco R.M."/>
            <person name="Chung A.P."/>
            <person name="Maccario L."/>
            <person name="Sorensen S.J."/>
            <person name="Morais P.V."/>
        </authorList>
    </citation>
    <scope>NUCLEOTIDE SEQUENCE [LARGE SCALE GENOMIC DNA]</scope>
    <source>
        <strain evidence="1 2">FZUC8N2.13</strain>
    </source>
</reference>
<evidence type="ECO:0000313" key="2">
    <source>
        <dbReference type="Proteomes" id="UP001574169"/>
    </source>
</evidence>
<dbReference type="RefSeq" id="WP_373407185.1">
    <property type="nucleotide sequence ID" value="NZ_JBCFQL010000013.1"/>
</dbReference>
<protein>
    <recommendedName>
        <fullName evidence="3">Glycosyl transferases group 1</fullName>
    </recommendedName>
</protein>
<name>A0ABV4TDL0_9FLAO</name>
<keyword evidence="2" id="KW-1185">Reference proteome</keyword>
<comment type="caution">
    <text evidence="1">The sequence shown here is derived from an EMBL/GenBank/DDBJ whole genome shotgun (WGS) entry which is preliminary data.</text>
</comment>